<dbReference type="InterPro" id="IPR037185">
    <property type="entry name" value="EmrE-like"/>
</dbReference>
<dbReference type="PANTHER" id="PTHR12570">
    <property type="match status" value="1"/>
</dbReference>
<dbReference type="Pfam" id="PF05653">
    <property type="entry name" value="Mg_trans_NIPA"/>
    <property type="match status" value="1"/>
</dbReference>
<dbReference type="GeneID" id="85225779"/>
<dbReference type="AlphaFoldDB" id="A0AAF0F690"/>
<dbReference type="EMBL" id="CP119960">
    <property type="protein sequence ID" value="WFD39158.1"/>
    <property type="molecule type" value="Genomic_DNA"/>
</dbReference>
<feature type="region of interest" description="Disordered" evidence="5">
    <location>
        <begin position="344"/>
        <end position="371"/>
    </location>
</feature>
<gene>
    <name evidence="7" type="ORF">MJAP1_002128</name>
</gene>
<evidence type="ECO:0000313" key="7">
    <source>
        <dbReference type="EMBL" id="WFD39158.1"/>
    </source>
</evidence>
<feature type="region of interest" description="Disordered" evidence="5">
    <location>
        <begin position="407"/>
        <end position="436"/>
    </location>
</feature>
<protein>
    <submittedName>
        <fullName evidence="7">Uncharacterized protein</fullName>
    </submittedName>
</protein>
<dbReference type="GO" id="GO:0016020">
    <property type="term" value="C:membrane"/>
    <property type="evidence" value="ECO:0007669"/>
    <property type="project" value="UniProtKB-SubCell"/>
</dbReference>
<feature type="transmembrane region" description="Helical" evidence="6">
    <location>
        <begin position="194"/>
        <end position="215"/>
    </location>
</feature>
<feature type="transmembrane region" description="Helical" evidence="6">
    <location>
        <begin position="99"/>
        <end position="119"/>
    </location>
</feature>
<keyword evidence="2 6" id="KW-0812">Transmembrane</keyword>
<keyword evidence="8" id="KW-1185">Reference proteome</keyword>
<feature type="transmembrane region" description="Helical" evidence="6">
    <location>
        <begin position="126"/>
        <end position="147"/>
    </location>
</feature>
<evidence type="ECO:0000256" key="4">
    <source>
        <dbReference type="ARBA" id="ARBA00023136"/>
    </source>
</evidence>
<feature type="transmembrane region" description="Helical" evidence="6">
    <location>
        <begin position="297"/>
        <end position="317"/>
    </location>
</feature>
<evidence type="ECO:0000313" key="8">
    <source>
        <dbReference type="Proteomes" id="UP001217754"/>
    </source>
</evidence>
<keyword evidence="3 6" id="KW-1133">Transmembrane helix</keyword>
<dbReference type="InterPro" id="IPR008521">
    <property type="entry name" value="Mg_trans_NIPA"/>
</dbReference>
<evidence type="ECO:0000256" key="6">
    <source>
        <dbReference type="SAM" id="Phobius"/>
    </source>
</evidence>
<reference evidence="7" key="1">
    <citation type="submission" date="2023-03" db="EMBL/GenBank/DDBJ databases">
        <title>Mating type loci evolution in Malassezia.</title>
        <authorList>
            <person name="Coelho M.A."/>
        </authorList>
    </citation>
    <scope>NUCLEOTIDE SEQUENCE</scope>
    <source>
        <strain evidence="7">CBS 9431</strain>
    </source>
</reference>
<evidence type="ECO:0000256" key="2">
    <source>
        <dbReference type="ARBA" id="ARBA00022692"/>
    </source>
</evidence>
<evidence type="ECO:0000256" key="3">
    <source>
        <dbReference type="ARBA" id="ARBA00022989"/>
    </source>
</evidence>
<name>A0AAF0F690_9BASI</name>
<sequence>MRDEAPRWWIGISVTIASNVLISLALNCQKLAHMRLEEEAQESGTSPTYLDVPTEQTPLVEDAPRASYLRSKLWWTGFGLMGLGESGNFLSYGFAPASIVAPLGAVSLLSNVIIAPALLHESVHGLDLLGILLAIMGAVAVVSSAGTSGSEPQDPEHLWAALTRPTFLLYSAGMVCLGMALMVLCNTHIGKRSILTHVGVCAVFGGFTVLATKGISSFLVLTTGDNSAWLLHEPLFYGLVAVLGATAVLQLAYLNRALQSFDSRHVIPTQFVLFTVSTIVGSSILYRDFAHMSQGRIVVFVAGVLTTFLGVFVLTCAPDTIADEESDASPLPSTVEIVVEGDAEQPAAEHAVDTPTPAQPLRPQGGRRRAYTAPSLDEAQPMQRPHQKLANMAAALVEQSQTYWRGSLPIPRRARSAQRHDMRPSSSLPGLSDDEGAMLRVPSHAFLGISPGRNLLLIPSQGSPALLPLDLPPELAVRRGRHRRHGSALASYFTATPHESS</sequence>
<dbReference type="SUPFAM" id="SSF103481">
    <property type="entry name" value="Multidrug resistance efflux transporter EmrE"/>
    <property type="match status" value="1"/>
</dbReference>
<feature type="transmembrane region" description="Helical" evidence="6">
    <location>
        <begin position="235"/>
        <end position="254"/>
    </location>
</feature>
<evidence type="ECO:0000256" key="5">
    <source>
        <dbReference type="SAM" id="MobiDB-lite"/>
    </source>
</evidence>
<comment type="subcellular location">
    <subcellularLocation>
        <location evidence="1">Membrane</location>
        <topology evidence="1">Multi-pass membrane protein</topology>
    </subcellularLocation>
</comment>
<dbReference type="PANTHER" id="PTHR12570:SF65">
    <property type="entry name" value="MAGNESIUM TRANSPORTER NIPA9-RELATED"/>
    <property type="match status" value="1"/>
</dbReference>
<evidence type="ECO:0000256" key="1">
    <source>
        <dbReference type="ARBA" id="ARBA00004141"/>
    </source>
</evidence>
<proteinExistence type="predicted"/>
<feature type="transmembrane region" description="Helical" evidence="6">
    <location>
        <begin position="266"/>
        <end position="285"/>
    </location>
</feature>
<organism evidence="7 8">
    <name type="scientific">Malassezia japonica</name>
    <dbReference type="NCBI Taxonomy" id="223818"/>
    <lineage>
        <taxon>Eukaryota</taxon>
        <taxon>Fungi</taxon>
        <taxon>Dikarya</taxon>
        <taxon>Basidiomycota</taxon>
        <taxon>Ustilaginomycotina</taxon>
        <taxon>Malasseziomycetes</taxon>
        <taxon>Malasseziales</taxon>
        <taxon>Malasseziaceae</taxon>
        <taxon>Malassezia</taxon>
    </lineage>
</organism>
<accession>A0AAF0F690</accession>
<feature type="transmembrane region" description="Helical" evidence="6">
    <location>
        <begin position="6"/>
        <end position="26"/>
    </location>
</feature>
<dbReference type="GO" id="GO:0015095">
    <property type="term" value="F:magnesium ion transmembrane transporter activity"/>
    <property type="evidence" value="ECO:0007669"/>
    <property type="project" value="InterPro"/>
</dbReference>
<dbReference type="RefSeq" id="XP_060122055.1">
    <property type="nucleotide sequence ID" value="XM_060266072.1"/>
</dbReference>
<keyword evidence="4 6" id="KW-0472">Membrane</keyword>
<dbReference type="Proteomes" id="UP001217754">
    <property type="component" value="Chromosome 3"/>
</dbReference>
<feature type="transmembrane region" description="Helical" evidence="6">
    <location>
        <begin position="167"/>
        <end position="187"/>
    </location>
</feature>